<feature type="compositionally biased region" description="Basic and acidic residues" evidence="1">
    <location>
        <begin position="622"/>
        <end position="633"/>
    </location>
</feature>
<dbReference type="Proteomes" id="UP000298787">
    <property type="component" value="Chromosome 18"/>
</dbReference>
<gene>
    <name evidence="2" type="ORF">D9C73_020565</name>
</gene>
<organism evidence="2 3">
    <name type="scientific">Collichthys lucidus</name>
    <name type="common">Big head croaker</name>
    <name type="synonym">Sciaena lucida</name>
    <dbReference type="NCBI Taxonomy" id="240159"/>
    <lineage>
        <taxon>Eukaryota</taxon>
        <taxon>Metazoa</taxon>
        <taxon>Chordata</taxon>
        <taxon>Craniata</taxon>
        <taxon>Vertebrata</taxon>
        <taxon>Euteleostomi</taxon>
        <taxon>Actinopterygii</taxon>
        <taxon>Neopterygii</taxon>
        <taxon>Teleostei</taxon>
        <taxon>Neoteleostei</taxon>
        <taxon>Acanthomorphata</taxon>
        <taxon>Eupercaria</taxon>
        <taxon>Sciaenidae</taxon>
        <taxon>Collichthys</taxon>
    </lineage>
</organism>
<name>A0A4U5VEI3_COLLU</name>
<proteinExistence type="predicted"/>
<feature type="region of interest" description="Disordered" evidence="1">
    <location>
        <begin position="564"/>
        <end position="602"/>
    </location>
</feature>
<protein>
    <submittedName>
        <fullName evidence="2">Uncharacterized protein</fullName>
    </submittedName>
</protein>
<keyword evidence="3" id="KW-1185">Reference proteome</keyword>
<feature type="compositionally biased region" description="Polar residues" evidence="1">
    <location>
        <begin position="123"/>
        <end position="134"/>
    </location>
</feature>
<dbReference type="AlphaFoldDB" id="A0A4U5VEI3"/>
<sequence length="652" mass="72039">MEEAACTPLGFVEPASLLPSDSYRACTNTKQKKTSRIFYMRVSHRVTPSSRRTFFQDLEFANKQTDAIKHTRLQIINEDAKSRLVEKKTPGKDKYKTGEESAASSPPRLAQAYGSQAADPQWTGRSPTLLSPNSEPLPGFETVAASIGREALRRRACAGPHIPMATVAGPSTQWGLLISEVMENGPRHTLQIGSDCLGVKGESFMELGKNRGGGGIHSFIDMMNASFKGNTDYMKQLHLASILIIAQLINIDRDALSGDSAVSMLCHTETTVEWAAAIEQTSLSASIQLESSDLKLLTMFQPGLRAVTFSPQPRTLHLNCFFTFRSGVNRLALVSPIRSPQDLATNEAPGSTWPLHTDWGGNFEALGSSQCGSESRMTGPFSPWTVTLKGDERSSCLHFSGSNWAAIIREGSPTRLPPLSLFCTSLLHFFDFSAILNKDVPTTAAVTVDRALRMRVLRSSEIALSKPPLRQIKRKQMVDLDQCTHATINGCDKEQQGWYPLPSSLSPSICLPSCPSRCPLPNCFSLTLVHLHLHWHLTRLQAHCRCRGPADGKGARCVNILNHSGDSASGESEPRETRQNIFNRKGPDSKRDGQISQRHCLNGWRGHRGRDREYECVWKSAREQKTEREEPSPFHHSAVPPIPEALRQITTH</sequence>
<dbReference type="EMBL" id="CM014095">
    <property type="protein sequence ID" value="TKS86448.1"/>
    <property type="molecule type" value="Genomic_DNA"/>
</dbReference>
<evidence type="ECO:0000313" key="3">
    <source>
        <dbReference type="Proteomes" id="UP000298787"/>
    </source>
</evidence>
<feature type="compositionally biased region" description="Basic and acidic residues" evidence="1">
    <location>
        <begin position="84"/>
        <end position="99"/>
    </location>
</feature>
<evidence type="ECO:0000256" key="1">
    <source>
        <dbReference type="SAM" id="MobiDB-lite"/>
    </source>
</evidence>
<reference evidence="2 3" key="1">
    <citation type="submission" date="2019-01" db="EMBL/GenBank/DDBJ databases">
        <title>Genome Assembly of Collichthys lucidus.</title>
        <authorList>
            <person name="Cai M."/>
            <person name="Xiao S."/>
        </authorList>
    </citation>
    <scope>NUCLEOTIDE SEQUENCE [LARGE SCALE GENOMIC DNA]</scope>
    <source>
        <strain evidence="2">JT15FE1705JMU</strain>
        <tissue evidence="2">Muscle</tissue>
    </source>
</reference>
<accession>A0A4U5VEI3</accession>
<evidence type="ECO:0000313" key="2">
    <source>
        <dbReference type="EMBL" id="TKS86448.1"/>
    </source>
</evidence>
<feature type="region of interest" description="Disordered" evidence="1">
    <location>
        <begin position="622"/>
        <end position="652"/>
    </location>
</feature>
<feature type="region of interest" description="Disordered" evidence="1">
    <location>
        <begin position="84"/>
        <end position="137"/>
    </location>
</feature>